<dbReference type="RefSeq" id="WP_089735781.1">
    <property type="nucleotide sequence ID" value="NZ_FNIA01000025.1"/>
</dbReference>
<name>A0A1H0AAI1_9EURY</name>
<dbReference type="Proteomes" id="UP000199370">
    <property type="component" value="Unassembled WGS sequence"/>
</dbReference>
<evidence type="ECO:0000313" key="2">
    <source>
        <dbReference type="Proteomes" id="UP000199370"/>
    </source>
</evidence>
<keyword evidence="2" id="KW-1185">Reference proteome</keyword>
<accession>A0A1H0AAI1</accession>
<dbReference type="EMBL" id="FNIA01000025">
    <property type="protein sequence ID" value="SDN29716.1"/>
    <property type="molecule type" value="Genomic_DNA"/>
</dbReference>
<evidence type="ECO:0000313" key="1">
    <source>
        <dbReference type="EMBL" id="SDN29716.1"/>
    </source>
</evidence>
<proteinExistence type="predicted"/>
<protein>
    <submittedName>
        <fullName evidence="1">Uncharacterized protein</fullName>
    </submittedName>
</protein>
<dbReference type="AlphaFoldDB" id="A0A1H0AAI1"/>
<reference evidence="1 2" key="1">
    <citation type="submission" date="2016-10" db="EMBL/GenBank/DDBJ databases">
        <authorList>
            <person name="de Groot N.N."/>
        </authorList>
    </citation>
    <scope>NUCLEOTIDE SEQUENCE [LARGE SCALE GENOMIC DNA]</scope>
    <source>
        <strain evidence="2">EB21,IBRC-M 10013,KCTC 4048</strain>
    </source>
</reference>
<organism evidence="1 2">
    <name type="scientific">Haloarchaeobius iranensis</name>
    <dbReference type="NCBI Taxonomy" id="996166"/>
    <lineage>
        <taxon>Archaea</taxon>
        <taxon>Methanobacteriati</taxon>
        <taxon>Methanobacteriota</taxon>
        <taxon>Stenosarchaea group</taxon>
        <taxon>Halobacteria</taxon>
        <taxon>Halobacteriales</taxon>
        <taxon>Halorubellaceae</taxon>
        <taxon>Haloarchaeobius</taxon>
    </lineage>
</organism>
<sequence length="66" mass="7240">MLFQSGRTLAFVLAIPQQALLRLLGEPQTLLWAVVGYLTWSDQLAAVGSVERVRQWATDTVGGPSR</sequence>
<gene>
    <name evidence="1" type="ORF">SAMN05192554_12536</name>
</gene>